<organism evidence="1 2">
    <name type="scientific">Panagrolaimus sp. PS1159</name>
    <dbReference type="NCBI Taxonomy" id="55785"/>
    <lineage>
        <taxon>Eukaryota</taxon>
        <taxon>Metazoa</taxon>
        <taxon>Ecdysozoa</taxon>
        <taxon>Nematoda</taxon>
        <taxon>Chromadorea</taxon>
        <taxon>Rhabditida</taxon>
        <taxon>Tylenchina</taxon>
        <taxon>Panagrolaimomorpha</taxon>
        <taxon>Panagrolaimoidea</taxon>
        <taxon>Panagrolaimidae</taxon>
        <taxon>Panagrolaimus</taxon>
    </lineage>
</organism>
<accession>A0AC35G1A0</accession>
<reference evidence="2" key="1">
    <citation type="submission" date="2022-11" db="UniProtKB">
        <authorList>
            <consortium name="WormBaseParasite"/>
        </authorList>
    </citation>
    <scope>IDENTIFICATION</scope>
</reference>
<evidence type="ECO:0000313" key="1">
    <source>
        <dbReference type="Proteomes" id="UP000887580"/>
    </source>
</evidence>
<name>A0AC35G1A0_9BILA</name>
<protein>
    <submittedName>
        <fullName evidence="2">Uncharacterized protein</fullName>
    </submittedName>
</protein>
<evidence type="ECO:0000313" key="2">
    <source>
        <dbReference type="WBParaSite" id="PS1159_v2.g22960.t1"/>
    </source>
</evidence>
<dbReference type="Proteomes" id="UP000887580">
    <property type="component" value="Unplaced"/>
</dbReference>
<proteinExistence type="predicted"/>
<sequence>MKKVFMIAFKKLFVISIRGMTAAPIKLSDFANNDEAKKAWNLWEKSAKDLPFNYENDDNEKDEESKKCSTLSLHIKAYENSVNALSVSFDGEKNDISKKKKVTKQNPFDLKAVIQNPFEFPRQQENDENKEAETVSFKIDQILSMPKPYPRNSSAVPIIEKKDMPGLLPIVKKIELPIGENSVRFKHLMGEVQTSEPQKVEDTKVSTEEKDSNM</sequence>
<dbReference type="WBParaSite" id="PS1159_v2.g22960.t1">
    <property type="protein sequence ID" value="PS1159_v2.g22960.t1"/>
    <property type="gene ID" value="PS1159_v2.g22960"/>
</dbReference>